<feature type="domain" description="BHLH" evidence="7">
    <location>
        <begin position="230"/>
        <end position="279"/>
    </location>
</feature>
<dbReference type="eggNOG" id="ENOG502R684">
    <property type="taxonomic scope" value="Eukaryota"/>
</dbReference>
<evidence type="ECO:0000256" key="1">
    <source>
        <dbReference type="ARBA" id="ARBA00004123"/>
    </source>
</evidence>
<dbReference type="OMA" id="DHQECEV"/>
<dbReference type="InterPro" id="IPR011598">
    <property type="entry name" value="bHLH_dom"/>
</dbReference>
<reference evidence="8 11" key="1">
    <citation type="journal article" date="2011" name="Nature">
        <title>The Medicago genome provides insight into the evolution of rhizobial symbioses.</title>
        <authorList>
            <person name="Young N.D."/>
            <person name="Debelle F."/>
            <person name="Oldroyd G.E."/>
            <person name="Geurts R."/>
            <person name="Cannon S.B."/>
            <person name="Udvardi M.K."/>
            <person name="Benedito V.A."/>
            <person name="Mayer K.F."/>
            <person name="Gouzy J."/>
            <person name="Schoof H."/>
            <person name="Van de Peer Y."/>
            <person name="Proost S."/>
            <person name="Cook D.R."/>
            <person name="Meyers B.C."/>
            <person name="Spannagl M."/>
            <person name="Cheung F."/>
            <person name="De Mita S."/>
            <person name="Krishnakumar V."/>
            <person name="Gundlach H."/>
            <person name="Zhou S."/>
            <person name="Mudge J."/>
            <person name="Bharti A.K."/>
            <person name="Murray J.D."/>
            <person name="Naoumkina M.A."/>
            <person name="Rosen B."/>
            <person name="Silverstein K.A."/>
            <person name="Tang H."/>
            <person name="Rombauts S."/>
            <person name="Zhao P.X."/>
            <person name="Zhou P."/>
            <person name="Barbe V."/>
            <person name="Bardou P."/>
            <person name="Bechner M."/>
            <person name="Bellec A."/>
            <person name="Berger A."/>
            <person name="Berges H."/>
            <person name="Bidwell S."/>
            <person name="Bisseling T."/>
            <person name="Choisne N."/>
            <person name="Couloux A."/>
            <person name="Denny R."/>
            <person name="Deshpande S."/>
            <person name="Dai X."/>
            <person name="Doyle J.J."/>
            <person name="Dudez A.M."/>
            <person name="Farmer A.D."/>
            <person name="Fouteau S."/>
            <person name="Franken C."/>
            <person name="Gibelin C."/>
            <person name="Gish J."/>
            <person name="Goldstein S."/>
            <person name="Gonzalez A.J."/>
            <person name="Green P.J."/>
            <person name="Hallab A."/>
            <person name="Hartog M."/>
            <person name="Hua A."/>
            <person name="Humphray S.J."/>
            <person name="Jeong D.H."/>
            <person name="Jing Y."/>
            <person name="Jocker A."/>
            <person name="Kenton S.M."/>
            <person name="Kim D.J."/>
            <person name="Klee K."/>
            <person name="Lai H."/>
            <person name="Lang C."/>
            <person name="Lin S."/>
            <person name="Macmil S.L."/>
            <person name="Magdelenat G."/>
            <person name="Matthews L."/>
            <person name="McCorrison J."/>
            <person name="Monaghan E.L."/>
            <person name="Mun J.H."/>
            <person name="Najar F.Z."/>
            <person name="Nicholson C."/>
            <person name="Noirot C."/>
            <person name="O'Bleness M."/>
            <person name="Paule C.R."/>
            <person name="Poulain J."/>
            <person name="Prion F."/>
            <person name="Qin B."/>
            <person name="Qu C."/>
            <person name="Retzel E.F."/>
            <person name="Riddle C."/>
            <person name="Sallet E."/>
            <person name="Samain S."/>
            <person name="Samson N."/>
            <person name="Sanders I."/>
            <person name="Saurat O."/>
            <person name="Scarpelli C."/>
            <person name="Schiex T."/>
            <person name="Segurens B."/>
            <person name="Severin A.J."/>
            <person name="Sherrier D.J."/>
            <person name="Shi R."/>
            <person name="Sims S."/>
            <person name="Singer S.R."/>
            <person name="Sinharoy S."/>
            <person name="Sterck L."/>
            <person name="Viollet A."/>
            <person name="Wang B.B."/>
            <person name="Wang K."/>
            <person name="Wang M."/>
            <person name="Wang X."/>
            <person name="Warfsmann J."/>
            <person name="Weissenbach J."/>
            <person name="White D.D."/>
            <person name="White J.D."/>
            <person name="Wiley G.B."/>
            <person name="Wincker P."/>
            <person name="Xing Y."/>
            <person name="Yang L."/>
            <person name="Yao Z."/>
            <person name="Ying F."/>
            <person name="Zhai J."/>
            <person name="Zhou L."/>
            <person name="Zuber A."/>
            <person name="Denarie J."/>
            <person name="Dixon R.A."/>
            <person name="May G.D."/>
            <person name="Schwartz D.C."/>
            <person name="Rogers J."/>
            <person name="Quetier F."/>
            <person name="Town C.D."/>
            <person name="Roe B.A."/>
        </authorList>
    </citation>
    <scope>NUCLEOTIDE SEQUENCE [LARGE SCALE GENOMIC DNA]</scope>
    <source>
        <strain evidence="8">A17</strain>
        <strain evidence="10 11">cv. Jemalong A17</strain>
    </source>
</reference>
<dbReference type="GO" id="GO:0046983">
    <property type="term" value="F:protein dimerization activity"/>
    <property type="evidence" value="ECO:0007669"/>
    <property type="project" value="InterPro"/>
</dbReference>
<dbReference type="Proteomes" id="UP000265566">
    <property type="component" value="Chromosome 5"/>
</dbReference>
<keyword evidence="4" id="KW-0804">Transcription</keyword>
<dbReference type="PaxDb" id="3880-AES93579"/>
<dbReference type="FunFam" id="4.10.280.10:FF:000022">
    <property type="entry name" value="Basic helix-loop-helix transcription factor"/>
    <property type="match status" value="1"/>
</dbReference>
<sequence length="331" mass="36924">MEPTGLISQEWTSLSGLYTAEESDFMNQLLGNSSFSQHFYQNSNFGTETTFWPPYDSTIVTAQVPSSTSDTSNLFPTTSCFNNNPVTTFDYISMGLSIDYSKFTPCTTQSDEQVLANKNLQARKTEREILVSEPEEDKTTSTENSGKRSRSSNEVPKNKRNVKCRKMIRCASISTEENTSTGSQDQTLSGYCSEDESNSSHEPRGRESSSLSLNDSAAKLSGKSRSSRGPATDPQSLYARKRRERINERLKILQNLVPNGTKVDISTMLEEAVQYVKFLQLQIKLLSSDDTWMYSPIAYNGMNIGLELGITPTKVTKDMHNNIPIKENAAL</sequence>
<dbReference type="InterPro" id="IPR045843">
    <property type="entry name" value="IND-like"/>
</dbReference>
<dbReference type="InterPro" id="IPR036638">
    <property type="entry name" value="HLH_DNA-bd_sf"/>
</dbReference>
<evidence type="ECO:0000256" key="6">
    <source>
        <dbReference type="SAM" id="MobiDB-lite"/>
    </source>
</evidence>
<evidence type="ECO:0000256" key="2">
    <source>
        <dbReference type="ARBA" id="ARBA00023015"/>
    </source>
</evidence>
<dbReference type="Pfam" id="PF00010">
    <property type="entry name" value="HLH"/>
    <property type="match status" value="1"/>
</dbReference>
<dbReference type="PANTHER" id="PTHR16223:SF274">
    <property type="entry name" value="TRANSCRIPTION FACTOR BHLH84"/>
    <property type="match status" value="1"/>
</dbReference>
<reference evidence="9" key="4">
    <citation type="journal article" date="2018" name="Nat. Plants">
        <title>Whole-genome landscape of Medicago truncatula symbiotic genes.</title>
        <authorList>
            <person name="Pecrix Y."/>
            <person name="Gamas P."/>
            <person name="Carrere S."/>
        </authorList>
    </citation>
    <scope>NUCLEOTIDE SEQUENCE</scope>
    <source>
        <tissue evidence="9">Leaves</tissue>
    </source>
</reference>
<dbReference type="AlphaFoldDB" id="G7K0X1"/>
<dbReference type="CDD" id="cd11454">
    <property type="entry name" value="bHLH_AtIND_like"/>
    <property type="match status" value="1"/>
</dbReference>
<proteinExistence type="predicted"/>
<evidence type="ECO:0000313" key="11">
    <source>
        <dbReference type="Proteomes" id="UP000002051"/>
    </source>
</evidence>
<feature type="region of interest" description="Disordered" evidence="6">
    <location>
        <begin position="175"/>
        <end position="242"/>
    </location>
</feature>
<dbReference type="EnsemblPlants" id="AES93579">
    <property type="protein sequence ID" value="AES93579"/>
    <property type="gene ID" value="MTR_5g005110"/>
</dbReference>
<dbReference type="PANTHER" id="PTHR16223">
    <property type="entry name" value="TRANSCRIPTION FACTOR BHLH83-RELATED"/>
    <property type="match status" value="1"/>
</dbReference>
<organism evidence="8 11">
    <name type="scientific">Medicago truncatula</name>
    <name type="common">Barrel medic</name>
    <name type="synonym">Medicago tribuloides</name>
    <dbReference type="NCBI Taxonomy" id="3880"/>
    <lineage>
        <taxon>Eukaryota</taxon>
        <taxon>Viridiplantae</taxon>
        <taxon>Streptophyta</taxon>
        <taxon>Embryophyta</taxon>
        <taxon>Tracheophyta</taxon>
        <taxon>Spermatophyta</taxon>
        <taxon>Magnoliopsida</taxon>
        <taxon>eudicotyledons</taxon>
        <taxon>Gunneridae</taxon>
        <taxon>Pentapetalae</taxon>
        <taxon>rosids</taxon>
        <taxon>fabids</taxon>
        <taxon>Fabales</taxon>
        <taxon>Fabaceae</taxon>
        <taxon>Papilionoideae</taxon>
        <taxon>50 kb inversion clade</taxon>
        <taxon>NPAAA clade</taxon>
        <taxon>Hologalegina</taxon>
        <taxon>IRL clade</taxon>
        <taxon>Trifolieae</taxon>
        <taxon>Medicago</taxon>
    </lineage>
</organism>
<dbReference type="EMBL" id="CM001221">
    <property type="protein sequence ID" value="AES93579.1"/>
    <property type="molecule type" value="Genomic_DNA"/>
</dbReference>
<dbReference type="KEGG" id="mtr:11440124"/>
<evidence type="ECO:0000256" key="5">
    <source>
        <dbReference type="ARBA" id="ARBA00023242"/>
    </source>
</evidence>
<accession>G7K0X1</accession>
<dbReference type="Proteomes" id="UP000002051">
    <property type="component" value="Chromosome 5"/>
</dbReference>
<evidence type="ECO:0000313" key="8">
    <source>
        <dbReference type="EMBL" id="AES93579.1"/>
    </source>
</evidence>
<feature type="compositionally biased region" description="Basic and acidic residues" evidence="6">
    <location>
        <begin position="198"/>
        <end position="207"/>
    </location>
</feature>
<keyword evidence="2" id="KW-0805">Transcription regulation</keyword>
<dbReference type="HOGENOM" id="CLU_066110_1_0_1"/>
<dbReference type="GO" id="GO:0006357">
    <property type="term" value="P:regulation of transcription by RNA polymerase II"/>
    <property type="evidence" value="ECO:0000318"/>
    <property type="project" value="GO_Central"/>
</dbReference>
<keyword evidence="5" id="KW-0539">Nucleus</keyword>
<evidence type="ECO:0000259" key="7">
    <source>
        <dbReference type="PROSITE" id="PS50888"/>
    </source>
</evidence>
<dbReference type="OrthoDB" id="651283at2759"/>
<dbReference type="GO" id="GO:0000981">
    <property type="term" value="F:DNA-binding transcription factor activity, RNA polymerase II-specific"/>
    <property type="evidence" value="ECO:0000318"/>
    <property type="project" value="GO_Central"/>
</dbReference>
<evidence type="ECO:0000256" key="3">
    <source>
        <dbReference type="ARBA" id="ARBA00023125"/>
    </source>
</evidence>
<dbReference type="Gramene" id="rna28125">
    <property type="protein sequence ID" value="RHN53236.1"/>
    <property type="gene ID" value="gene28125"/>
</dbReference>
<dbReference type="GO" id="GO:0005634">
    <property type="term" value="C:nucleus"/>
    <property type="evidence" value="ECO:0000318"/>
    <property type="project" value="GO_Central"/>
</dbReference>
<evidence type="ECO:0000313" key="10">
    <source>
        <dbReference type="EnsemblPlants" id="AES93579"/>
    </source>
</evidence>
<reference evidence="10" key="3">
    <citation type="submission" date="2015-04" db="UniProtKB">
        <authorList>
            <consortium name="EnsemblPlants"/>
        </authorList>
    </citation>
    <scope>IDENTIFICATION</scope>
    <source>
        <strain evidence="10">cv. Jemalong A17</strain>
    </source>
</reference>
<dbReference type="GO" id="GO:0048766">
    <property type="term" value="P:root hair initiation"/>
    <property type="evidence" value="ECO:0007669"/>
    <property type="project" value="UniProtKB-ARBA"/>
</dbReference>
<comment type="subcellular location">
    <subcellularLocation>
        <location evidence="1">Nucleus</location>
    </subcellularLocation>
</comment>
<gene>
    <name evidence="10" type="primary">11440124</name>
    <name evidence="8" type="ordered locus">MTR_5g005110</name>
    <name evidence="9" type="ORF">MtrunA17_Chr5g0393721</name>
</gene>
<keyword evidence="3" id="KW-0238">DNA-binding</keyword>
<feature type="region of interest" description="Disordered" evidence="6">
    <location>
        <begin position="125"/>
        <end position="160"/>
    </location>
</feature>
<reference evidence="8 11" key="2">
    <citation type="journal article" date="2014" name="BMC Genomics">
        <title>An improved genome release (version Mt4.0) for the model legume Medicago truncatula.</title>
        <authorList>
            <person name="Tang H."/>
            <person name="Krishnakumar V."/>
            <person name="Bidwell S."/>
            <person name="Rosen B."/>
            <person name="Chan A."/>
            <person name="Zhou S."/>
            <person name="Gentzbittel L."/>
            <person name="Childs K.L."/>
            <person name="Yandell M."/>
            <person name="Gundlach H."/>
            <person name="Mayer K.F."/>
            <person name="Schwartz D.C."/>
            <person name="Town C.D."/>
        </authorList>
    </citation>
    <scope>GENOME REANNOTATION</scope>
    <source>
        <strain evidence="10 11">cv. Jemalong A17</strain>
    </source>
</reference>
<keyword evidence="11" id="KW-1185">Reference proteome</keyword>
<dbReference type="Gene3D" id="4.10.280.10">
    <property type="entry name" value="Helix-loop-helix DNA-binding domain"/>
    <property type="match status" value="1"/>
</dbReference>
<dbReference type="SMART" id="SM00353">
    <property type="entry name" value="HLH"/>
    <property type="match status" value="1"/>
</dbReference>
<evidence type="ECO:0000313" key="9">
    <source>
        <dbReference type="EMBL" id="RHN53236.1"/>
    </source>
</evidence>
<name>G7K0X1_MEDTR</name>
<dbReference type="EMBL" id="PSQE01000005">
    <property type="protein sequence ID" value="RHN53236.1"/>
    <property type="molecule type" value="Genomic_DNA"/>
</dbReference>
<dbReference type="SUPFAM" id="SSF47459">
    <property type="entry name" value="HLH, helix-loop-helix DNA-binding domain"/>
    <property type="match status" value="1"/>
</dbReference>
<dbReference type="GO" id="GO:0000978">
    <property type="term" value="F:RNA polymerase II cis-regulatory region sequence-specific DNA binding"/>
    <property type="evidence" value="ECO:0000318"/>
    <property type="project" value="GO_Central"/>
</dbReference>
<evidence type="ECO:0000256" key="4">
    <source>
        <dbReference type="ARBA" id="ARBA00023163"/>
    </source>
</evidence>
<protein>
    <submittedName>
        <fullName evidence="8 9">Transcription factor</fullName>
    </submittedName>
</protein>
<feature type="compositionally biased region" description="Polar residues" evidence="6">
    <location>
        <begin position="175"/>
        <end position="190"/>
    </location>
</feature>
<feature type="compositionally biased region" description="Polar residues" evidence="6">
    <location>
        <begin position="223"/>
        <end position="235"/>
    </location>
</feature>
<dbReference type="STRING" id="3880.G7K0X1"/>
<dbReference type="PROSITE" id="PS50888">
    <property type="entry name" value="BHLH"/>
    <property type="match status" value="1"/>
</dbReference>